<accession>A0A9D2QHD4</accession>
<dbReference type="PANTHER" id="PTHR33434:SF2">
    <property type="entry name" value="FATTY ACID-BINDING PROTEIN TM_1468"/>
    <property type="match status" value="1"/>
</dbReference>
<gene>
    <name evidence="3" type="ORF">H9751_11175</name>
</gene>
<dbReference type="InterPro" id="IPR050270">
    <property type="entry name" value="DegV_domain_contain"/>
</dbReference>
<dbReference type="Pfam" id="PF02645">
    <property type="entry name" value="DegV"/>
    <property type="match status" value="2"/>
</dbReference>
<dbReference type="SUPFAM" id="SSF82549">
    <property type="entry name" value="DAK1/DegV-like"/>
    <property type="match status" value="2"/>
</dbReference>
<feature type="compositionally biased region" description="Basic and acidic residues" evidence="2">
    <location>
        <begin position="342"/>
        <end position="391"/>
    </location>
</feature>
<dbReference type="Gene3D" id="3.30.1180.10">
    <property type="match status" value="2"/>
</dbReference>
<dbReference type="InterPro" id="IPR003797">
    <property type="entry name" value="DegV"/>
</dbReference>
<evidence type="ECO:0000256" key="2">
    <source>
        <dbReference type="SAM" id="MobiDB-lite"/>
    </source>
</evidence>
<dbReference type="AlphaFoldDB" id="A0A9D2QHD4"/>
<sequence>MTVKVVTDSSACLPPALAAEYGITVLDFHAEGKGDEETTAGLGALELTACYARLLERGGDDGVVAVHISKELSGTWSSASQAASVLGDTVAVLDTQSAGMVVGQAAIAAARCADEGGSLDECRGVAQQAIDSGHLWLFLGKTDAMARGGRLSAGQRLLSTALAIKPILHLTGGKLELVAKTRTQAKAMDRLVTLVEAEYRAVAEAAAEEADAEAADATVAAASSDEVSVQVTDAAGSAAAADDADDAESSTGAAAADTAEGAEPLEPPVSPEPPEDSEDTGDSVAADSDPEVPDSESDSDSDGDSDDVADSESGTPAASDSEAQVTVDTEPVYRPRIFSFGSKDKGDRSDKAEKDKAEKAERAEKEQASKDRADKSDKADKADKADKDKADHQVPLADLPCVPMHLAVHHNEAEEVAEQLRASLRETLPGCVVISVVDVTHSMAVHTGPGAVGVSLVRD</sequence>
<reference evidence="3" key="2">
    <citation type="submission" date="2021-04" db="EMBL/GenBank/DDBJ databases">
        <authorList>
            <person name="Gilroy R."/>
        </authorList>
    </citation>
    <scope>NUCLEOTIDE SEQUENCE</scope>
    <source>
        <strain evidence="3">ChiHjej13B12-4958</strain>
    </source>
</reference>
<keyword evidence="1" id="KW-0446">Lipid-binding</keyword>
<dbReference type="EMBL" id="DWVP01000024">
    <property type="protein sequence ID" value="HJC86077.1"/>
    <property type="molecule type" value="Genomic_DNA"/>
</dbReference>
<comment type="caution">
    <text evidence="3">The sequence shown here is derived from an EMBL/GenBank/DDBJ whole genome shotgun (WGS) entry which is preliminary data.</text>
</comment>
<dbReference type="Gene3D" id="3.40.50.10440">
    <property type="entry name" value="Dihydroxyacetone kinase, domain 1"/>
    <property type="match status" value="1"/>
</dbReference>
<dbReference type="PROSITE" id="PS51482">
    <property type="entry name" value="DEGV"/>
    <property type="match status" value="1"/>
</dbReference>
<evidence type="ECO:0000313" key="4">
    <source>
        <dbReference type="Proteomes" id="UP000823858"/>
    </source>
</evidence>
<protein>
    <submittedName>
        <fullName evidence="3">DegV family protein</fullName>
    </submittedName>
</protein>
<feature type="compositionally biased region" description="Low complexity" evidence="2">
    <location>
        <begin position="249"/>
        <end position="264"/>
    </location>
</feature>
<dbReference type="NCBIfam" id="TIGR00762">
    <property type="entry name" value="DegV"/>
    <property type="match status" value="1"/>
</dbReference>
<feature type="compositionally biased region" description="Polar residues" evidence="2">
    <location>
        <begin position="316"/>
        <end position="327"/>
    </location>
</feature>
<dbReference type="PANTHER" id="PTHR33434">
    <property type="entry name" value="DEGV DOMAIN-CONTAINING PROTEIN DR_1986-RELATED"/>
    <property type="match status" value="1"/>
</dbReference>
<dbReference type="InterPro" id="IPR043168">
    <property type="entry name" value="DegV_C"/>
</dbReference>
<evidence type="ECO:0000256" key="1">
    <source>
        <dbReference type="ARBA" id="ARBA00023121"/>
    </source>
</evidence>
<organism evidence="3 4">
    <name type="scientific">Candidatus Corynebacterium faecigallinarum</name>
    <dbReference type="NCBI Taxonomy" id="2838528"/>
    <lineage>
        <taxon>Bacteria</taxon>
        <taxon>Bacillati</taxon>
        <taxon>Actinomycetota</taxon>
        <taxon>Actinomycetes</taxon>
        <taxon>Mycobacteriales</taxon>
        <taxon>Corynebacteriaceae</taxon>
        <taxon>Corynebacterium</taxon>
    </lineage>
</organism>
<dbReference type="GO" id="GO:0008289">
    <property type="term" value="F:lipid binding"/>
    <property type="evidence" value="ECO:0007669"/>
    <property type="project" value="UniProtKB-KW"/>
</dbReference>
<feature type="region of interest" description="Disordered" evidence="2">
    <location>
        <begin position="233"/>
        <end position="391"/>
    </location>
</feature>
<reference evidence="3" key="1">
    <citation type="journal article" date="2021" name="PeerJ">
        <title>Extensive microbial diversity within the chicken gut microbiome revealed by metagenomics and culture.</title>
        <authorList>
            <person name="Gilroy R."/>
            <person name="Ravi A."/>
            <person name="Getino M."/>
            <person name="Pursley I."/>
            <person name="Horton D.L."/>
            <person name="Alikhan N.F."/>
            <person name="Baker D."/>
            <person name="Gharbi K."/>
            <person name="Hall N."/>
            <person name="Watson M."/>
            <person name="Adriaenssens E.M."/>
            <person name="Foster-Nyarko E."/>
            <person name="Jarju S."/>
            <person name="Secka A."/>
            <person name="Antonio M."/>
            <person name="Oren A."/>
            <person name="Chaudhuri R.R."/>
            <person name="La Ragione R."/>
            <person name="Hildebrand F."/>
            <person name="Pallen M.J."/>
        </authorList>
    </citation>
    <scope>NUCLEOTIDE SEQUENCE</scope>
    <source>
        <strain evidence="3">ChiHjej13B12-4958</strain>
    </source>
</reference>
<proteinExistence type="predicted"/>
<name>A0A9D2QHD4_9CORY</name>
<dbReference type="Proteomes" id="UP000823858">
    <property type="component" value="Unassembled WGS sequence"/>
</dbReference>
<evidence type="ECO:0000313" key="3">
    <source>
        <dbReference type="EMBL" id="HJC86077.1"/>
    </source>
</evidence>
<feature type="compositionally biased region" description="Acidic residues" evidence="2">
    <location>
        <begin position="288"/>
        <end position="310"/>
    </location>
</feature>